<evidence type="ECO:0000313" key="2">
    <source>
        <dbReference type="Proteomes" id="UP000275719"/>
    </source>
</evidence>
<gene>
    <name evidence="1" type="ORF">EG240_05875</name>
</gene>
<keyword evidence="2" id="KW-1185">Reference proteome</keyword>
<dbReference type="AlphaFoldDB" id="A0A3P3WG72"/>
<proteinExistence type="predicted"/>
<comment type="caution">
    <text evidence="1">The sequence shown here is derived from an EMBL/GenBank/DDBJ whole genome shotgun (WGS) entry which is preliminary data.</text>
</comment>
<dbReference type="Proteomes" id="UP000275719">
    <property type="component" value="Unassembled WGS sequence"/>
</dbReference>
<dbReference type="EMBL" id="RQVQ01000010">
    <property type="protein sequence ID" value="RRJ91533.1"/>
    <property type="molecule type" value="Genomic_DNA"/>
</dbReference>
<organism evidence="1 2">
    <name type="scientific">Paenimyroides tangerinum</name>
    <dbReference type="NCBI Taxonomy" id="2488728"/>
    <lineage>
        <taxon>Bacteria</taxon>
        <taxon>Pseudomonadati</taxon>
        <taxon>Bacteroidota</taxon>
        <taxon>Flavobacteriia</taxon>
        <taxon>Flavobacteriales</taxon>
        <taxon>Flavobacteriaceae</taxon>
        <taxon>Paenimyroides</taxon>
    </lineage>
</organism>
<reference evidence="1 2" key="1">
    <citation type="submission" date="2018-11" db="EMBL/GenBank/DDBJ databases">
        <title>Flavobacterium sp. nov., YIM 102701-2 draft genome.</title>
        <authorList>
            <person name="Li G."/>
            <person name="Jiang Y."/>
        </authorList>
    </citation>
    <scope>NUCLEOTIDE SEQUENCE [LARGE SCALE GENOMIC DNA]</scope>
    <source>
        <strain evidence="1 2">YIM 102701-2</strain>
    </source>
</reference>
<dbReference type="RefSeq" id="WP_125018438.1">
    <property type="nucleotide sequence ID" value="NZ_RQVQ01000010.1"/>
</dbReference>
<accession>A0A3P3WG72</accession>
<sequence>MSLIDTLIKKVEELTKAVNSIRSSSKKIHELPDLSGEDVYVAASNGNETGKVLLQTQNLIPPPTISNSWKDIELLPSSNLIFNRDNTSINLITNRNSWGVTIPNIKGFGRSEPTDGLNGFLRNGSSELIVIKHNLLSIPGITIPFFLSSGSDYSIKPNEILSFKYSSLRNRCEISVYDFSAITPLTPKSEVFRISQEHLDSENVVFELESTPSENEFLFVFCNGQLLNNAGISVVENILIIDKKTIEYEFRVGMKITVNYKH</sequence>
<protein>
    <submittedName>
        <fullName evidence="1">Uncharacterized protein</fullName>
    </submittedName>
</protein>
<evidence type="ECO:0000313" key="1">
    <source>
        <dbReference type="EMBL" id="RRJ91533.1"/>
    </source>
</evidence>
<name>A0A3P3WG72_9FLAO</name>